<dbReference type="GO" id="GO:0046069">
    <property type="term" value="P:cGMP catabolic process"/>
    <property type="evidence" value="ECO:0000318"/>
    <property type="project" value="GO_Central"/>
</dbReference>
<name>A0A8J1M6Z0_XENLA</name>
<evidence type="ECO:0000256" key="12">
    <source>
        <dbReference type="PIRSR" id="PIRSR623088-3"/>
    </source>
</evidence>
<feature type="binding site" evidence="12">
    <location>
        <position position="111"/>
    </location>
    <ligand>
        <name>Zn(2+)</name>
        <dbReference type="ChEBI" id="CHEBI:29105"/>
        <label>1</label>
    </ligand>
</feature>
<dbReference type="Pfam" id="PF00233">
    <property type="entry name" value="PDEase_I"/>
    <property type="match status" value="1"/>
</dbReference>
<dbReference type="GO" id="GO:0046872">
    <property type="term" value="F:metal ion binding"/>
    <property type="evidence" value="ECO:0007669"/>
    <property type="project" value="UniProtKB-KW"/>
</dbReference>
<dbReference type="PANTHER" id="PTHR11347">
    <property type="entry name" value="CYCLIC NUCLEOTIDE PHOSPHODIESTERASE"/>
    <property type="match status" value="1"/>
</dbReference>
<evidence type="ECO:0000256" key="5">
    <source>
        <dbReference type="ARBA" id="ARBA00022801"/>
    </source>
</evidence>
<keyword evidence="4 12" id="KW-0479">Metal-binding</keyword>
<dbReference type="OrthoDB" id="546632at2759"/>
<dbReference type="EC" id="3.1.4.35" evidence="2"/>
<dbReference type="SMART" id="SM00471">
    <property type="entry name" value="HDc"/>
    <property type="match status" value="1"/>
</dbReference>
<keyword evidence="3" id="KW-0140">cGMP</keyword>
<dbReference type="InterPro" id="IPR023174">
    <property type="entry name" value="PDEase_CS"/>
</dbReference>
<feature type="domain" description="PDEase" evidence="13">
    <location>
        <begin position="1"/>
        <end position="308"/>
    </location>
</feature>
<dbReference type="PRINTS" id="PR00387">
    <property type="entry name" value="PDIESTERASE1"/>
</dbReference>
<dbReference type="SUPFAM" id="SSF109604">
    <property type="entry name" value="HD-domain/PDEase-like"/>
    <property type="match status" value="1"/>
</dbReference>
<dbReference type="InterPro" id="IPR002073">
    <property type="entry name" value="PDEase_catalytic_dom"/>
</dbReference>
<evidence type="ECO:0000256" key="7">
    <source>
        <dbReference type="ARBA" id="ARBA00058791"/>
    </source>
</evidence>
<evidence type="ECO:0000256" key="11">
    <source>
        <dbReference type="PIRSR" id="PIRSR623088-2"/>
    </source>
</evidence>
<reference evidence="15" key="1">
    <citation type="submission" date="2025-08" db="UniProtKB">
        <authorList>
            <consortium name="RefSeq"/>
        </authorList>
    </citation>
    <scope>IDENTIFICATION</scope>
    <source>
        <strain evidence="15">J_2021</strain>
        <tissue evidence="15">Erythrocytes</tissue>
    </source>
</reference>
<dbReference type="InterPro" id="IPR036971">
    <property type="entry name" value="PDEase_catalytic_dom_sf"/>
</dbReference>
<evidence type="ECO:0000256" key="4">
    <source>
        <dbReference type="ARBA" id="ARBA00022723"/>
    </source>
</evidence>
<feature type="binding site" evidence="11">
    <location>
        <position position="271"/>
    </location>
    <ligand>
        <name>AMP</name>
        <dbReference type="ChEBI" id="CHEBI:456215"/>
    </ligand>
</feature>
<dbReference type="CDD" id="cd00077">
    <property type="entry name" value="HDc"/>
    <property type="match status" value="1"/>
</dbReference>
<dbReference type="FunFam" id="1.10.1300.10:FF:000006">
    <property type="entry name" value="Phosphodiesterase 9A"/>
    <property type="match status" value="1"/>
</dbReference>
<dbReference type="GO" id="GO:0141162">
    <property type="term" value="P:negative regulation of cAMP/PKA signal transduction"/>
    <property type="evidence" value="ECO:0000318"/>
    <property type="project" value="GO_Central"/>
</dbReference>
<feature type="binding site" evidence="12">
    <location>
        <position position="220"/>
    </location>
    <ligand>
        <name>Zn(2+)</name>
        <dbReference type="ChEBI" id="CHEBI:29105"/>
        <label>1</label>
    </ligand>
</feature>
<dbReference type="PROSITE" id="PS51845">
    <property type="entry name" value="PDEASE_I_2"/>
    <property type="match status" value="1"/>
</dbReference>
<comment type="function">
    <text evidence="7">Specifically hydrolyzes the second messenger cGMP, which is a key regulator of many important physiological processes. Highly specific: compared to other members of the cyclic nucleotide phosphodiesterase family, has the highest affinity and selectivity for cGMP. Specifically regulates natriuretic-peptide-dependent cGMP signaling in heart, acting as a regulator of cardiac hypertrophy in myocytes and muscle. Does not regulate nitric oxide-dependent cGMP in heart. Additional experiments are required to confirm whether its ability to hydrolyze natriuretic-peptide-dependent cGMP is specific to heart or is a general feature of the protein. In brain, involved in cognitive function, such as learning and long-term memory.</text>
</comment>
<gene>
    <name evidence="15" type="primary">LOC108707379</name>
</gene>
<dbReference type="GeneID" id="108707379"/>
<dbReference type="PROSITE" id="PS00126">
    <property type="entry name" value="PDEASE_I_1"/>
    <property type="match status" value="1"/>
</dbReference>
<dbReference type="AlphaFoldDB" id="A0A8J1M6Z0"/>
<dbReference type="GO" id="GO:0004115">
    <property type="term" value="F:3',5'-cyclic-AMP phosphodiesterase activity"/>
    <property type="evidence" value="ECO:0000318"/>
    <property type="project" value="GO_Central"/>
</dbReference>
<evidence type="ECO:0000256" key="2">
    <source>
        <dbReference type="ARBA" id="ARBA00012319"/>
    </source>
</evidence>
<dbReference type="RefSeq" id="XP_041437086.1">
    <property type="nucleotide sequence ID" value="XM_041581152.1"/>
</dbReference>
<feature type="active site" description="Proton donor" evidence="10">
    <location>
        <position position="71"/>
    </location>
</feature>
<evidence type="ECO:0000256" key="3">
    <source>
        <dbReference type="ARBA" id="ARBA00022535"/>
    </source>
</evidence>
<proteinExistence type="inferred from homology"/>
<dbReference type="KEGG" id="xla:108707379"/>
<keyword evidence="14" id="KW-1185">Reference proteome</keyword>
<feature type="binding site" evidence="12">
    <location>
        <position position="75"/>
    </location>
    <ligand>
        <name>Zn(2+)</name>
        <dbReference type="ChEBI" id="CHEBI:29105"/>
        <label>1</label>
    </ligand>
</feature>
<evidence type="ECO:0000256" key="9">
    <source>
        <dbReference type="ARBA" id="ARBA00071671"/>
    </source>
</evidence>
<dbReference type="InterPro" id="IPR003607">
    <property type="entry name" value="HD/PDEase_dom"/>
</dbReference>
<dbReference type="Gene3D" id="1.10.1300.10">
    <property type="entry name" value="3'5'-cyclic nucleotide phosphodiesterase, catalytic domain"/>
    <property type="match status" value="1"/>
</dbReference>
<evidence type="ECO:0000256" key="8">
    <source>
        <dbReference type="ARBA" id="ARBA00061167"/>
    </source>
</evidence>
<evidence type="ECO:0000256" key="1">
    <source>
        <dbReference type="ARBA" id="ARBA00000583"/>
    </source>
</evidence>
<protein>
    <recommendedName>
        <fullName evidence="9">High affinity cGMP-specific 3',5'-cyclic phosphodiesterase 9A</fullName>
        <ecNumber evidence="2">3.1.4.35</ecNumber>
    </recommendedName>
</protein>
<feature type="binding site" evidence="11">
    <location>
        <begin position="71"/>
        <end position="75"/>
    </location>
    <ligand>
        <name>AMP</name>
        <dbReference type="ChEBI" id="CHEBI:456215"/>
    </ligand>
</feature>
<sequence length="308" mass="35562">MDKMGPTPEETREALKQPSFNVWGIERNQMLFLLEHMFYELDLVTKFKIEPETMRFFLTSVQKLYQENPFHNFYHGFSVIQMMYCVISQCQLQEHLSPIDILTLMVAAICHDLDHPGLSNSYQVNAQTDLARRYHNKSPLENHHWAGTWQILSQEQSNLLHGADSKQVPHIQQEIMELILATDMAHHGEILQTLQNIETFSFSSREHVTVLKKGLIKLYDISNEARPAEHAEIWADALMEEYFLQSDREKAEGLPVTPYMDRDKVRKADAQSSFISFLLIPLCEALCKHLPQLNNSLLQPLRAADGQG</sequence>
<keyword evidence="5" id="KW-0378">Hydrolase</keyword>
<dbReference type="InterPro" id="IPR023088">
    <property type="entry name" value="PDEase"/>
</dbReference>
<comment type="similarity">
    <text evidence="8">Belongs to the cyclic nucleotide phosphodiesterase family. PDE9 subfamily.</text>
</comment>
<dbReference type="GO" id="GO:0007165">
    <property type="term" value="P:signal transduction"/>
    <property type="evidence" value="ECO:0007669"/>
    <property type="project" value="InterPro"/>
</dbReference>
<evidence type="ECO:0000313" key="14">
    <source>
        <dbReference type="Proteomes" id="UP000186698"/>
    </source>
</evidence>
<accession>A0A8J1M6Z0</accession>
<feature type="binding site" evidence="11">
    <location>
        <position position="220"/>
    </location>
    <ligand>
        <name>AMP</name>
        <dbReference type="ChEBI" id="CHEBI:456215"/>
    </ligand>
</feature>
<evidence type="ECO:0000259" key="13">
    <source>
        <dbReference type="PROSITE" id="PS51845"/>
    </source>
</evidence>
<organism evidence="14 15">
    <name type="scientific">Xenopus laevis</name>
    <name type="common">African clawed frog</name>
    <dbReference type="NCBI Taxonomy" id="8355"/>
    <lineage>
        <taxon>Eukaryota</taxon>
        <taxon>Metazoa</taxon>
        <taxon>Chordata</taxon>
        <taxon>Craniata</taxon>
        <taxon>Vertebrata</taxon>
        <taxon>Euteleostomi</taxon>
        <taxon>Amphibia</taxon>
        <taxon>Batrachia</taxon>
        <taxon>Anura</taxon>
        <taxon>Pipoidea</taxon>
        <taxon>Pipidae</taxon>
        <taxon>Xenopodinae</taxon>
        <taxon>Xenopus</taxon>
        <taxon>Xenopus</taxon>
    </lineage>
</organism>
<evidence type="ECO:0000313" key="15">
    <source>
        <dbReference type="RefSeq" id="XP_041437086.1"/>
    </source>
</evidence>
<dbReference type="Proteomes" id="UP000186698">
    <property type="component" value="Chromosome 2L"/>
</dbReference>
<comment type="catalytic activity">
    <reaction evidence="1">
        <text>3',5'-cyclic GMP + H2O = GMP + H(+)</text>
        <dbReference type="Rhea" id="RHEA:16957"/>
        <dbReference type="ChEBI" id="CHEBI:15377"/>
        <dbReference type="ChEBI" id="CHEBI:15378"/>
        <dbReference type="ChEBI" id="CHEBI:57746"/>
        <dbReference type="ChEBI" id="CHEBI:58115"/>
        <dbReference type="EC" id="3.1.4.35"/>
    </reaction>
</comment>
<feature type="binding site" evidence="11">
    <location>
        <position position="112"/>
    </location>
    <ligand>
        <name>AMP</name>
        <dbReference type="ChEBI" id="CHEBI:456215"/>
    </ligand>
</feature>
<evidence type="ECO:0000256" key="6">
    <source>
        <dbReference type="ARBA" id="ARBA00037913"/>
    </source>
</evidence>
<feature type="binding site" evidence="12">
    <location>
        <position position="112"/>
    </location>
    <ligand>
        <name>Zn(2+)</name>
        <dbReference type="ChEBI" id="CHEBI:29105"/>
        <label>2</label>
    </ligand>
</feature>
<dbReference type="GO" id="GO:0047555">
    <property type="term" value="F:3',5'-cyclic-GMP phosphodiesterase activity"/>
    <property type="evidence" value="ECO:0000318"/>
    <property type="project" value="GO_Central"/>
</dbReference>
<comment type="pathway">
    <text evidence="6">Purine metabolism; 3',5'-cyclic GMP degradation; GMP from 3',5'-cyclic GMP: step 1/1.</text>
</comment>
<feature type="binding site" evidence="12">
    <location>
        <position position="112"/>
    </location>
    <ligand>
        <name>Zn(2+)</name>
        <dbReference type="ChEBI" id="CHEBI:29105"/>
        <label>1</label>
    </ligand>
</feature>
<evidence type="ECO:0000256" key="10">
    <source>
        <dbReference type="PIRSR" id="PIRSR623088-1"/>
    </source>
</evidence>